<dbReference type="GeneID" id="18563694"/>
<sequence length="100" mass="11786">MYDKILERLKNSDAMIMLSLTGSVEFDYIDYTSGAKGIYVSCDGETFLCLTIYNPEDDYILECRNYSFAKNISTSSFDIYFEQIEEWIEEFMVNKDVRYI</sequence>
<keyword evidence="2" id="KW-1185">Reference proteome</keyword>
<reference evidence="1 2" key="1">
    <citation type="submission" date="2011-09" db="EMBL/GenBank/DDBJ databases">
        <authorList>
            <person name="Pope W.H."/>
            <person name="Pedulla M.L."/>
            <person name="Ford M.E."/>
            <person name="Peebles C.L."/>
            <person name="Hatfull G.H."/>
            <person name="Hendrix R.W."/>
        </authorList>
    </citation>
    <scope>NUCLEOTIDE SEQUENCE [LARGE SCALE GENOMIC DNA]</scope>
    <source>
        <strain evidence="1">G</strain>
    </source>
</reference>
<dbReference type="Proteomes" id="UP000009273">
    <property type="component" value="Segment"/>
</dbReference>
<dbReference type="RefSeq" id="YP_009015783.1">
    <property type="nucleotide sequence ID" value="NC_023719.1"/>
</dbReference>
<proteinExistence type="predicted"/>
<name>G3MAM1_9CAUD</name>
<gene>
    <name evidence="1" type="primary">480</name>
    <name evidence="1" type="ORF">G_480</name>
</gene>
<dbReference type="EMBL" id="JN638751">
    <property type="protein sequence ID" value="AEO93738.1"/>
    <property type="molecule type" value="Genomic_DNA"/>
</dbReference>
<evidence type="ECO:0000313" key="2">
    <source>
        <dbReference type="Proteomes" id="UP000009273"/>
    </source>
</evidence>
<accession>G3MAM1</accession>
<protein>
    <submittedName>
        <fullName evidence="1">Gp480</fullName>
    </submittedName>
</protein>
<dbReference type="KEGG" id="vg:18563694"/>
<evidence type="ECO:0000313" key="1">
    <source>
        <dbReference type="EMBL" id="AEO93738.1"/>
    </source>
</evidence>
<organism evidence="1 2">
    <name type="scientific">Bacillus phage G</name>
    <dbReference type="NCBI Taxonomy" id="2884420"/>
    <lineage>
        <taxon>Viruses</taxon>
        <taxon>Duplodnaviria</taxon>
        <taxon>Heunggongvirae</taxon>
        <taxon>Uroviricota</taxon>
        <taxon>Caudoviricetes</taxon>
        <taxon>Donellivirus</taxon>
        <taxon>Donellivirus gee</taxon>
    </lineage>
</organism>